<evidence type="ECO:0000256" key="8">
    <source>
        <dbReference type="ARBA" id="ARBA00022525"/>
    </source>
</evidence>
<keyword evidence="10" id="KW-0399">Innate immunity</keyword>
<dbReference type="InterPro" id="IPR041267">
    <property type="entry name" value="NLRP_HD2"/>
</dbReference>
<evidence type="ECO:0000256" key="7">
    <source>
        <dbReference type="ARBA" id="ARBA00022490"/>
    </source>
</evidence>
<evidence type="ECO:0000256" key="21">
    <source>
        <dbReference type="ARBA" id="ARBA00023139"/>
    </source>
</evidence>
<accession>A0A2G9RLD2</accession>
<dbReference type="Pfam" id="PF17779">
    <property type="entry name" value="WHD_NOD2"/>
    <property type="match status" value="1"/>
</dbReference>
<evidence type="ECO:0000256" key="15">
    <source>
        <dbReference type="ARBA" id="ARBA00022840"/>
    </source>
</evidence>
<dbReference type="Gene3D" id="3.40.50.300">
    <property type="entry name" value="P-loop containing nucleotide triphosphate hydrolases"/>
    <property type="match status" value="1"/>
</dbReference>
<reference evidence="28" key="1">
    <citation type="submission" date="2017-08" db="EMBL/GenBank/DDBJ databases">
        <title>Assembly of the North American Bullfrog Genome.</title>
        <authorList>
            <person name="Warren R.L."/>
            <person name="Vandervalk B.P."/>
            <person name="Kucuk E."/>
            <person name="Birol I."/>
            <person name="Helbing C."/>
            <person name="Pandoh P."/>
            <person name="Behsaz B."/>
            <person name="Mohamadi H."/>
            <person name="Chu J."/>
            <person name="Jackman S."/>
            <person name="Hammond S.A."/>
            <person name="Veldhoen N."/>
            <person name="Kirk H."/>
            <person name="Zhao Y."/>
            <person name="Coope R."/>
            <person name="Pleasance S."/>
            <person name="Moore R."/>
            <person name="Holt R."/>
        </authorList>
    </citation>
    <scope>NUCLEOTIDE SEQUENCE</scope>
    <source>
        <strain evidence="28">Bruno</strain>
        <tissue evidence="28">Liver</tissue>
    </source>
</reference>
<keyword evidence="19" id="KW-0333">Golgi apparatus</keyword>
<evidence type="ECO:0000256" key="24">
    <source>
        <dbReference type="ARBA" id="ARBA00023242"/>
    </source>
</evidence>
<dbReference type="SUPFAM" id="SSF52540">
    <property type="entry name" value="P-loop containing nucleoside triphosphate hydrolases"/>
    <property type="match status" value="1"/>
</dbReference>
<dbReference type="InterPro" id="IPR007111">
    <property type="entry name" value="NACHT_NTPase"/>
</dbReference>
<proteinExistence type="predicted"/>
<sequence>MGKDLQTPGDLIIYSLEDLKGCDFKRFRNKLSDFSYGDKSPIPRGKLEHADWITTKDILIDTYGEEGALDVTVKVFTLIGLMGPANDLQERRAQNGKEYRGSVKETFQRIPEYNSRMGEAVHLQKRFIKLLMRKSRQNKQEQEQEISSSGRSHLQTMEIKSSTTIQALFDPDEDGFIPKIVVLHGPAGIGKTMTSKKIMLDWASGDLYQDKFDFVFYLSCREINTIPGNISLVGLLSKACRLQSSDDLVSILKDPGSHRKLVTIVDGFDELRWTLQEKSEGWLDISTETHKEIILQRLLRREVLPQSSLIITTRSLAMEKLKTFIENSRNVEIQGFTGNNREEYVHKFFGNKEDVDKVLSIIKDNDVLYTMCAVPIICWIVCTVMKQEIKKDLDLIRYNTMTSIYLLYLEVLLTHHSKKEQSVHRKQTCLKKLCALANQGLLNEQILFEKKDLERHGLSLSEVESVFLNENIFHWEVRTQTCYSFIHLSVQEFFAALYYGLDDGSGSMEGTFFPEICKGESLRDFSSLYTNLYLAVQFLFGLLNENQVNTFSESTGIKISLRERSAMKEWAMKDIDKTFCTHTIFCLYETQDEDFIRKVMSGCSSLTLSGLRTDHWMDRNYVKQLSYCLKALKRESFESLHFSSIIVSPKCQKKLSPLLHRCQDVR</sequence>
<keyword evidence="25" id="KW-0449">Lipoprotein</keyword>
<evidence type="ECO:0000256" key="17">
    <source>
        <dbReference type="ARBA" id="ARBA00022859"/>
    </source>
</evidence>
<keyword evidence="14" id="KW-0256">Endoplasmic reticulum</keyword>
<keyword evidence="18" id="KW-0805">Transcription regulation</keyword>
<evidence type="ECO:0000256" key="2">
    <source>
        <dbReference type="ARBA" id="ARBA00004240"/>
    </source>
</evidence>
<evidence type="ECO:0000256" key="18">
    <source>
        <dbReference type="ARBA" id="ARBA00023015"/>
    </source>
</evidence>
<keyword evidence="16" id="KW-0832">Ubl conjugation</keyword>
<evidence type="ECO:0000259" key="26">
    <source>
        <dbReference type="PROSITE" id="PS50824"/>
    </source>
</evidence>
<keyword evidence="24" id="KW-0539">Nucleus</keyword>
<evidence type="ECO:0008006" key="29">
    <source>
        <dbReference type="Google" id="ProtNLM"/>
    </source>
</evidence>
<comment type="subcellular location">
    <subcellularLocation>
        <location evidence="4">Cytoplasm</location>
    </subcellularLocation>
    <subcellularLocation>
        <location evidence="3">Endomembrane system</location>
    </subcellularLocation>
    <subcellularLocation>
        <location evidence="2">Endoplasmic reticulum</location>
    </subcellularLocation>
    <subcellularLocation>
        <location evidence="5">Golgi apparatus</location>
    </subcellularLocation>
    <subcellularLocation>
        <location evidence="1">Nucleus</location>
    </subcellularLocation>
    <subcellularLocation>
        <location evidence="6">Secreted</location>
    </subcellularLocation>
</comment>
<dbReference type="SUPFAM" id="SSF47986">
    <property type="entry name" value="DEATH domain"/>
    <property type="match status" value="1"/>
</dbReference>
<keyword evidence="13" id="KW-0378">Hydrolase</keyword>
<evidence type="ECO:0000256" key="13">
    <source>
        <dbReference type="ARBA" id="ARBA00022801"/>
    </source>
</evidence>
<gene>
    <name evidence="28" type="ORF">AB205_0113110</name>
</gene>
<dbReference type="SMART" id="SM01289">
    <property type="entry name" value="PYRIN"/>
    <property type="match status" value="1"/>
</dbReference>
<keyword evidence="22" id="KW-0804">Transcription</keyword>
<dbReference type="InterPro" id="IPR027417">
    <property type="entry name" value="P-loop_NTPase"/>
</dbReference>
<feature type="non-terminal residue" evidence="28">
    <location>
        <position position="666"/>
    </location>
</feature>
<evidence type="ECO:0000256" key="4">
    <source>
        <dbReference type="ARBA" id="ARBA00004496"/>
    </source>
</evidence>
<dbReference type="PROSITE" id="PS50824">
    <property type="entry name" value="DAPIN"/>
    <property type="match status" value="1"/>
</dbReference>
<evidence type="ECO:0000256" key="12">
    <source>
        <dbReference type="ARBA" id="ARBA00022741"/>
    </source>
</evidence>
<evidence type="ECO:0000256" key="10">
    <source>
        <dbReference type="ARBA" id="ARBA00022588"/>
    </source>
</evidence>
<evidence type="ECO:0000256" key="20">
    <source>
        <dbReference type="ARBA" id="ARBA00023136"/>
    </source>
</evidence>
<evidence type="ECO:0000256" key="23">
    <source>
        <dbReference type="ARBA" id="ARBA00023198"/>
    </source>
</evidence>
<dbReference type="GO" id="GO:0061702">
    <property type="term" value="C:canonical inflammasome complex"/>
    <property type="evidence" value="ECO:0007669"/>
    <property type="project" value="UniProtKB-SubCell"/>
</dbReference>
<evidence type="ECO:0000259" key="27">
    <source>
        <dbReference type="PROSITE" id="PS50837"/>
    </source>
</evidence>
<dbReference type="GO" id="GO:0006954">
    <property type="term" value="P:inflammatory response"/>
    <property type="evidence" value="ECO:0007669"/>
    <property type="project" value="UniProtKB-KW"/>
</dbReference>
<evidence type="ECO:0000256" key="5">
    <source>
        <dbReference type="ARBA" id="ARBA00004555"/>
    </source>
</evidence>
<evidence type="ECO:0000256" key="3">
    <source>
        <dbReference type="ARBA" id="ARBA00004308"/>
    </source>
</evidence>
<keyword evidence="23" id="KW-0395">Inflammatory response</keyword>
<dbReference type="Pfam" id="PF05729">
    <property type="entry name" value="NACHT"/>
    <property type="match status" value="1"/>
</dbReference>
<dbReference type="InterPro" id="IPR050637">
    <property type="entry name" value="NLRP_innate_immun_reg"/>
</dbReference>
<dbReference type="Pfam" id="PF14484">
    <property type="entry name" value="FISNA"/>
    <property type="match status" value="1"/>
</dbReference>
<keyword evidence="21" id="KW-0564">Palmitate</keyword>
<evidence type="ECO:0000256" key="11">
    <source>
        <dbReference type="ARBA" id="ARBA00022737"/>
    </source>
</evidence>
<dbReference type="InterPro" id="IPR041075">
    <property type="entry name" value="NOD1/2_WH"/>
</dbReference>
<dbReference type="GO" id="GO:0005634">
    <property type="term" value="C:nucleus"/>
    <property type="evidence" value="ECO:0007669"/>
    <property type="project" value="UniProtKB-SubCell"/>
</dbReference>
<name>A0A2G9RLD2_AQUCT</name>
<keyword evidence="8" id="KW-0964">Secreted</keyword>
<dbReference type="GO" id="GO:0045087">
    <property type="term" value="P:innate immune response"/>
    <property type="evidence" value="ECO:0007669"/>
    <property type="project" value="UniProtKB-KW"/>
</dbReference>
<dbReference type="Pfam" id="PF17776">
    <property type="entry name" value="NLRC4_HD2"/>
    <property type="match status" value="1"/>
</dbReference>
<keyword evidence="20" id="KW-0472">Membrane</keyword>
<keyword evidence="12" id="KW-0547">Nucleotide-binding</keyword>
<keyword evidence="7" id="KW-0963">Cytoplasm</keyword>
<feature type="domain" description="NACHT" evidence="27">
    <location>
        <begin position="179"/>
        <end position="387"/>
    </location>
</feature>
<evidence type="ECO:0000256" key="6">
    <source>
        <dbReference type="ARBA" id="ARBA00004613"/>
    </source>
</evidence>
<dbReference type="InterPro" id="IPR004020">
    <property type="entry name" value="DAPIN"/>
</dbReference>
<evidence type="ECO:0000256" key="25">
    <source>
        <dbReference type="ARBA" id="ARBA00023288"/>
    </source>
</evidence>
<dbReference type="PANTHER" id="PTHR45690:SF19">
    <property type="entry name" value="NACHT, LRR AND PYD DOMAINS-CONTAINING PROTEIN 3"/>
    <property type="match status" value="1"/>
</dbReference>
<evidence type="ECO:0000313" key="28">
    <source>
        <dbReference type="EMBL" id="PIO28061.1"/>
    </source>
</evidence>
<protein>
    <recommendedName>
        <fullName evidence="29">NACHT domain-containing protein</fullName>
    </recommendedName>
</protein>
<dbReference type="CDD" id="cd08321">
    <property type="entry name" value="Pyrin_ASC-like"/>
    <property type="match status" value="1"/>
</dbReference>
<dbReference type="EMBL" id="KV941760">
    <property type="protein sequence ID" value="PIO28061.1"/>
    <property type="molecule type" value="Genomic_DNA"/>
</dbReference>
<dbReference type="OrthoDB" id="120976at2759"/>
<keyword evidence="15" id="KW-0067">ATP-binding</keyword>
<dbReference type="PROSITE" id="PS50837">
    <property type="entry name" value="NACHT"/>
    <property type="match status" value="1"/>
</dbReference>
<dbReference type="Gene3D" id="1.10.533.10">
    <property type="entry name" value="Death Domain, Fas"/>
    <property type="match status" value="1"/>
</dbReference>
<dbReference type="InterPro" id="IPR029495">
    <property type="entry name" value="NACHT-assoc"/>
</dbReference>
<dbReference type="AlphaFoldDB" id="A0A2G9RLD2"/>
<dbReference type="GO" id="GO:0012505">
    <property type="term" value="C:endomembrane system"/>
    <property type="evidence" value="ECO:0007669"/>
    <property type="project" value="UniProtKB-SubCell"/>
</dbReference>
<keyword evidence="9" id="KW-0597">Phosphoprotein</keyword>
<dbReference type="GO" id="GO:0005524">
    <property type="term" value="F:ATP binding"/>
    <property type="evidence" value="ECO:0007669"/>
    <property type="project" value="UniProtKB-KW"/>
</dbReference>
<dbReference type="InterPro" id="IPR011029">
    <property type="entry name" value="DEATH-like_dom_sf"/>
</dbReference>
<evidence type="ECO:0000256" key="22">
    <source>
        <dbReference type="ARBA" id="ARBA00023163"/>
    </source>
</evidence>
<keyword evidence="11" id="KW-0677">Repeat</keyword>
<feature type="domain" description="Pyrin" evidence="26">
    <location>
        <begin position="1"/>
        <end position="94"/>
    </location>
</feature>
<dbReference type="PANTHER" id="PTHR45690">
    <property type="entry name" value="NACHT, LRR AND PYD DOMAINS-CONTAINING PROTEIN 12"/>
    <property type="match status" value="1"/>
</dbReference>
<evidence type="ECO:0000256" key="1">
    <source>
        <dbReference type="ARBA" id="ARBA00004123"/>
    </source>
</evidence>
<evidence type="ECO:0000256" key="14">
    <source>
        <dbReference type="ARBA" id="ARBA00022824"/>
    </source>
</evidence>
<evidence type="ECO:0000256" key="9">
    <source>
        <dbReference type="ARBA" id="ARBA00022553"/>
    </source>
</evidence>
<organism evidence="28">
    <name type="scientific">Aquarana catesbeiana</name>
    <name type="common">American bullfrog</name>
    <name type="synonym">Rana catesbeiana</name>
    <dbReference type="NCBI Taxonomy" id="8400"/>
    <lineage>
        <taxon>Eukaryota</taxon>
        <taxon>Metazoa</taxon>
        <taxon>Chordata</taxon>
        <taxon>Craniata</taxon>
        <taxon>Vertebrata</taxon>
        <taxon>Euteleostomi</taxon>
        <taxon>Amphibia</taxon>
        <taxon>Batrachia</taxon>
        <taxon>Anura</taxon>
        <taxon>Neobatrachia</taxon>
        <taxon>Ranoidea</taxon>
        <taxon>Ranidae</taxon>
        <taxon>Aquarana</taxon>
    </lineage>
</organism>
<evidence type="ECO:0000256" key="16">
    <source>
        <dbReference type="ARBA" id="ARBA00022843"/>
    </source>
</evidence>
<evidence type="ECO:0000256" key="19">
    <source>
        <dbReference type="ARBA" id="ARBA00023034"/>
    </source>
</evidence>
<keyword evidence="17" id="KW-0391">Immunity</keyword>
<dbReference type="Pfam" id="PF02758">
    <property type="entry name" value="PYRIN"/>
    <property type="match status" value="1"/>
</dbReference>